<proteinExistence type="predicted"/>
<reference evidence="1" key="1">
    <citation type="submission" date="2017-06" db="EMBL/GenBank/DDBJ databases">
        <title>Novel phages from South African skin metaviromes.</title>
        <authorList>
            <person name="van Zyl L.J."/>
            <person name="Abrahams Y."/>
            <person name="Stander E.A."/>
            <person name="Kirby B.M."/>
            <person name="Clavaud C."/>
            <person name="Farcet C."/>
            <person name="Breton L."/>
            <person name="Trindade M.I."/>
        </authorList>
    </citation>
    <scope>NUCLEOTIDE SEQUENCE</scope>
</reference>
<protein>
    <submittedName>
        <fullName evidence="1">Uncharacterized protein</fullName>
    </submittedName>
</protein>
<evidence type="ECO:0000313" key="1">
    <source>
        <dbReference type="EMBL" id="ASN68651.1"/>
    </source>
</evidence>
<sequence length="94" mass="10726">MSLIIDNTNPSAVTVKGCGEPQTFDNFDEACRYADKVYEAKRFPKWPEDQTSFPFLEAFDEARTDRIAASHGDGEHYRVGDEWLREYGLMDGAQ</sequence>
<gene>
    <name evidence="1" type="ORF">3S11_29</name>
</gene>
<organism evidence="1">
    <name type="scientific">uncultured Caudovirales phage</name>
    <dbReference type="NCBI Taxonomy" id="2100421"/>
    <lineage>
        <taxon>Viruses</taxon>
        <taxon>Duplodnaviria</taxon>
        <taxon>Heunggongvirae</taxon>
        <taxon>Uroviricota</taxon>
        <taxon>Caudoviricetes</taxon>
        <taxon>Peduoviridae</taxon>
        <taxon>Maltschvirus</taxon>
        <taxon>Maltschvirus maltsch</taxon>
    </lineage>
</organism>
<dbReference type="EMBL" id="MF417879">
    <property type="protein sequence ID" value="ASN68651.1"/>
    <property type="molecule type" value="Genomic_DNA"/>
</dbReference>
<name>A0A2H4J993_9CAUD</name>
<accession>A0A2H4J993</accession>